<proteinExistence type="inferred from homology"/>
<organism evidence="4 5">
    <name type="scientific">Bordetella genomosp. 11</name>
    <dbReference type="NCBI Taxonomy" id="1416808"/>
    <lineage>
        <taxon>Bacteria</taxon>
        <taxon>Pseudomonadati</taxon>
        <taxon>Pseudomonadota</taxon>
        <taxon>Betaproteobacteria</taxon>
        <taxon>Burkholderiales</taxon>
        <taxon>Alcaligenaceae</taxon>
        <taxon>Bordetella</taxon>
    </lineage>
</organism>
<dbReference type="NCBIfam" id="TIGR00377">
    <property type="entry name" value="ant_ant_sig"/>
    <property type="match status" value="1"/>
</dbReference>
<dbReference type="EMBL" id="NEVS01000004">
    <property type="protein sequence ID" value="OZI63393.1"/>
    <property type="molecule type" value="Genomic_DNA"/>
</dbReference>
<feature type="domain" description="STAS" evidence="3">
    <location>
        <begin position="1"/>
        <end position="110"/>
    </location>
</feature>
<evidence type="ECO:0000259" key="3">
    <source>
        <dbReference type="PROSITE" id="PS50801"/>
    </source>
</evidence>
<sequence length="111" mass="11698">MTLAIEKVGSALVVSPRGQINSANAAAVESELLSHVDNGERKLVLDLSGLDYISSAGLRVMLLVAKRLKQQAGALALCGIQPHVREVFDISGFLAILTVVESRGDALALMD</sequence>
<protein>
    <recommendedName>
        <fullName evidence="2">Anti-sigma factor antagonist</fullName>
    </recommendedName>
</protein>
<evidence type="ECO:0000313" key="5">
    <source>
        <dbReference type="Proteomes" id="UP000215767"/>
    </source>
</evidence>
<dbReference type="PANTHER" id="PTHR33495">
    <property type="entry name" value="ANTI-SIGMA FACTOR ANTAGONIST TM_1081-RELATED-RELATED"/>
    <property type="match status" value="1"/>
</dbReference>
<dbReference type="PROSITE" id="PS50801">
    <property type="entry name" value="STAS"/>
    <property type="match status" value="1"/>
</dbReference>
<evidence type="ECO:0000313" key="4">
    <source>
        <dbReference type="EMBL" id="OZI63393.1"/>
    </source>
</evidence>
<dbReference type="InterPro" id="IPR002645">
    <property type="entry name" value="STAS_dom"/>
</dbReference>
<evidence type="ECO:0000256" key="2">
    <source>
        <dbReference type="RuleBase" id="RU003749"/>
    </source>
</evidence>
<reference evidence="5" key="1">
    <citation type="submission" date="2017-05" db="EMBL/GenBank/DDBJ databases">
        <title>Complete and WGS of Bordetella genogroups.</title>
        <authorList>
            <person name="Spilker T."/>
            <person name="Lipuma J."/>
        </authorList>
    </citation>
    <scope>NUCLEOTIDE SEQUENCE [LARGE SCALE GENOMIC DNA]</scope>
    <source>
        <strain evidence="5">AU8856</strain>
    </source>
</reference>
<gene>
    <name evidence="4" type="ORF">CAL28_15910</name>
</gene>
<keyword evidence="5" id="KW-1185">Reference proteome</keyword>
<dbReference type="Proteomes" id="UP000215767">
    <property type="component" value="Unassembled WGS sequence"/>
</dbReference>
<dbReference type="InterPro" id="IPR036513">
    <property type="entry name" value="STAS_dom_sf"/>
</dbReference>
<dbReference type="GO" id="GO:0043856">
    <property type="term" value="F:anti-sigma factor antagonist activity"/>
    <property type="evidence" value="ECO:0007669"/>
    <property type="project" value="InterPro"/>
</dbReference>
<dbReference type="CDD" id="cd07043">
    <property type="entry name" value="STAS_anti-anti-sigma_factors"/>
    <property type="match status" value="1"/>
</dbReference>
<accession>A0A261UR48</accession>
<dbReference type="SUPFAM" id="SSF52091">
    <property type="entry name" value="SpoIIaa-like"/>
    <property type="match status" value="1"/>
</dbReference>
<dbReference type="RefSeq" id="WP_094844658.1">
    <property type="nucleotide sequence ID" value="NZ_NEVS01000004.1"/>
</dbReference>
<name>A0A261UR48_9BORD</name>
<dbReference type="AlphaFoldDB" id="A0A261UR48"/>
<evidence type="ECO:0000256" key="1">
    <source>
        <dbReference type="ARBA" id="ARBA00009013"/>
    </source>
</evidence>
<dbReference type="Gene3D" id="3.30.750.24">
    <property type="entry name" value="STAS domain"/>
    <property type="match status" value="1"/>
</dbReference>
<comment type="caution">
    <text evidence="4">The sequence shown here is derived from an EMBL/GenBank/DDBJ whole genome shotgun (WGS) entry which is preliminary data.</text>
</comment>
<comment type="similarity">
    <text evidence="1 2">Belongs to the anti-sigma-factor antagonist family.</text>
</comment>
<dbReference type="OrthoDB" id="280847at2"/>
<dbReference type="Pfam" id="PF01740">
    <property type="entry name" value="STAS"/>
    <property type="match status" value="1"/>
</dbReference>
<dbReference type="InterPro" id="IPR003658">
    <property type="entry name" value="Anti-sigma_ant"/>
</dbReference>